<dbReference type="EMBL" id="CP061854">
    <property type="protein sequence ID" value="QOD55579.1"/>
    <property type="molecule type" value="Genomic_DNA"/>
</dbReference>
<evidence type="ECO:0000313" key="3">
    <source>
        <dbReference type="Proteomes" id="UP000516656"/>
    </source>
</evidence>
<dbReference type="Proteomes" id="UP000516656">
    <property type="component" value="Chromosome 1"/>
</dbReference>
<evidence type="ECO:0000313" key="2">
    <source>
        <dbReference type="EMBL" id="QOD55579.1"/>
    </source>
</evidence>
<accession>A0A7L8A131</accession>
<evidence type="ECO:0000256" key="1">
    <source>
        <dbReference type="SAM" id="SignalP"/>
    </source>
</evidence>
<feature type="chain" id="PRO_5032858616" evidence="1">
    <location>
        <begin position="21"/>
        <end position="112"/>
    </location>
</feature>
<feature type="signal peptide" evidence="1">
    <location>
        <begin position="1"/>
        <end position="20"/>
    </location>
</feature>
<gene>
    <name evidence="2" type="ORF">IC627_09505</name>
</gene>
<dbReference type="AlphaFoldDB" id="A0A7L8A131"/>
<sequence length="112" mass="12977">MKLKNITNLCILTFALSANAYAKDIYNVSESVYIAKEHVTIKRDRTIHKTANVYWLKTKVKTIEHRKRKTNTKYYYQCWNGNGTPYDNLSQSWITTDKNLTGCPTELPAKGK</sequence>
<protein>
    <submittedName>
        <fullName evidence="2">Uncharacterized protein</fullName>
    </submittedName>
</protein>
<name>A0A7L8A131_PHODP</name>
<dbReference type="RefSeq" id="WP_191169265.1">
    <property type="nucleotide sequence ID" value="NZ_CP061861.1"/>
</dbReference>
<organism evidence="2 3">
    <name type="scientific">Photobacterium damsela subsp. piscicida</name>
    <name type="common">Pasteurella piscicida</name>
    <dbReference type="NCBI Taxonomy" id="38294"/>
    <lineage>
        <taxon>Bacteria</taxon>
        <taxon>Pseudomonadati</taxon>
        <taxon>Pseudomonadota</taxon>
        <taxon>Gammaproteobacteria</taxon>
        <taxon>Vibrionales</taxon>
        <taxon>Vibrionaceae</taxon>
        <taxon>Photobacterium</taxon>
    </lineage>
</organism>
<reference evidence="2 3" key="1">
    <citation type="submission" date="2020-09" db="EMBL/GenBank/DDBJ databases">
        <title>Complete, closed and curated genome sequences of Photobacterium damselae subsp. piscicida isolates from Australia indicate localised evolution and additional plasmid-borne pathogenicity mechanisms.</title>
        <authorList>
            <person name="Baseggio L."/>
            <person name="Silayeva O."/>
            <person name="Buller N."/>
            <person name="Landos M."/>
            <person name="Engelstaedter J."/>
            <person name="Barnes A.C."/>
        </authorList>
    </citation>
    <scope>NUCLEOTIDE SEQUENCE [LARGE SCALE GENOMIC DNA]</scope>
    <source>
        <strain evidence="2 3">AS-16-0540-1</strain>
    </source>
</reference>
<keyword evidence="1" id="KW-0732">Signal</keyword>
<proteinExistence type="predicted"/>